<dbReference type="PANTHER" id="PTHR43436:SF1">
    <property type="entry name" value="TRANSCRIPTIONAL REGULATORY PROTEIN"/>
    <property type="match status" value="1"/>
</dbReference>
<dbReference type="Pfam" id="PF12833">
    <property type="entry name" value="HTH_18"/>
    <property type="match status" value="1"/>
</dbReference>
<dbReference type="PROSITE" id="PS01124">
    <property type="entry name" value="HTH_ARAC_FAMILY_2"/>
    <property type="match status" value="1"/>
</dbReference>
<reference evidence="4" key="1">
    <citation type="journal article" date="2021" name="ISME J.">
        <title>Evolutionary origin and ecological implication of a unique nif island in free-living Bradyrhizobium lineages.</title>
        <authorList>
            <person name="Tao J."/>
        </authorList>
    </citation>
    <scope>NUCLEOTIDE SEQUENCE [LARGE SCALE GENOMIC DNA]</scope>
    <source>
        <strain evidence="4">SZCCT0434</strain>
    </source>
</reference>
<dbReference type="EMBL" id="JAFCJH010000002">
    <property type="protein sequence ID" value="MBR0794286.1"/>
    <property type="molecule type" value="Genomic_DNA"/>
</dbReference>
<dbReference type="Gene3D" id="1.10.10.60">
    <property type="entry name" value="Homeodomain-like"/>
    <property type="match status" value="2"/>
</dbReference>
<keyword evidence="4" id="KW-1185">Reference proteome</keyword>
<comment type="caution">
    <text evidence="3">The sequence shown here is derived from an EMBL/GenBank/DDBJ whole genome shotgun (WGS) entry which is preliminary data.</text>
</comment>
<proteinExistence type="predicted"/>
<dbReference type="PANTHER" id="PTHR43436">
    <property type="entry name" value="ARAC-FAMILY TRANSCRIPTIONAL REGULATOR"/>
    <property type="match status" value="1"/>
</dbReference>
<dbReference type="InterPro" id="IPR018060">
    <property type="entry name" value="HTH_AraC"/>
</dbReference>
<evidence type="ECO:0000256" key="1">
    <source>
        <dbReference type="SAM" id="MobiDB-lite"/>
    </source>
</evidence>
<protein>
    <submittedName>
        <fullName evidence="3">Helix-turn-helix domain-containing protein</fullName>
    </submittedName>
</protein>
<feature type="domain" description="HTH araC/xylS-type" evidence="2">
    <location>
        <begin position="164"/>
        <end position="261"/>
    </location>
</feature>
<dbReference type="RefSeq" id="WP_212396558.1">
    <property type="nucleotide sequence ID" value="NZ_JAFCJH010000002.1"/>
</dbReference>
<gene>
    <name evidence="3" type="ORF">JQ615_02670</name>
</gene>
<dbReference type="SMART" id="SM00342">
    <property type="entry name" value="HTH_ARAC"/>
    <property type="match status" value="1"/>
</dbReference>
<name>A0ABS5FBX2_9BRAD</name>
<evidence type="ECO:0000259" key="2">
    <source>
        <dbReference type="PROSITE" id="PS01124"/>
    </source>
</evidence>
<accession>A0ABS5FBX2</accession>
<feature type="compositionally biased region" description="Basic and acidic residues" evidence="1">
    <location>
        <begin position="1"/>
        <end position="17"/>
    </location>
</feature>
<evidence type="ECO:0000313" key="4">
    <source>
        <dbReference type="Proteomes" id="UP001315278"/>
    </source>
</evidence>
<feature type="region of interest" description="Disordered" evidence="1">
    <location>
        <begin position="1"/>
        <end position="21"/>
    </location>
</feature>
<evidence type="ECO:0000313" key="3">
    <source>
        <dbReference type="EMBL" id="MBR0794286.1"/>
    </source>
</evidence>
<sequence length="280" mass="31148">MDTIVDDKRQESAHDTGHQSGHRMLITPERVFYAGLLGRPRERCPGAFHVYVAIRDGLHLSTSDGCQAHGEIAVTMPNLRHTITSEYRSAICVAIEPESVPDGTLEAVARRLQGPDSALFANRIRTAYARLAEMQHRDAISNAEFDTMCFGDALPQRVLDPRVVRAILRIGQFSGEPVTAAGCAAEASLSPSRFLHLFKEETGISFRSFRAWKRARHLLHFANQDINLAHLAQDIGYPDSTHFSHSIRRFYGLKPRAIFSGSRDLAIYRTGQVVSEPALT</sequence>
<dbReference type="Proteomes" id="UP001315278">
    <property type="component" value="Unassembled WGS sequence"/>
</dbReference>
<organism evidence="3 4">
    <name type="scientific">Bradyrhizobium jicamae</name>
    <dbReference type="NCBI Taxonomy" id="280332"/>
    <lineage>
        <taxon>Bacteria</taxon>
        <taxon>Pseudomonadati</taxon>
        <taxon>Pseudomonadota</taxon>
        <taxon>Alphaproteobacteria</taxon>
        <taxon>Hyphomicrobiales</taxon>
        <taxon>Nitrobacteraceae</taxon>
        <taxon>Bradyrhizobium</taxon>
    </lineage>
</organism>